<gene>
    <name evidence="1" type="primary">67</name>
    <name evidence="1" type="ORF">SEA_TBONE_67</name>
</gene>
<dbReference type="Proteomes" id="UP000596188">
    <property type="component" value="Segment"/>
</dbReference>
<reference evidence="2" key="1">
    <citation type="submission" date="2020-10" db="EMBL/GenBank/DDBJ databases">
        <authorList>
            <person name="Pedlow M.R."/>
            <person name="Boone T.C."/>
            <person name="Arceneaux K.R."/>
            <person name="Griffin M.J."/>
            <person name="Johnson S.N."/>
            <person name="Melancon R.M."/>
            <person name="Middlebrooks S.K."/>
            <person name="Starkey K.D."/>
            <person name="Young C.N."/>
            <person name="Landry C.A."/>
            <person name="Garlena R.A."/>
            <person name="Russell D.A."/>
            <person name="Jacobs-Sera D."/>
            <person name="Hatfull G.F."/>
        </authorList>
    </citation>
    <scope>NUCLEOTIDE SEQUENCE [LARGE SCALE GENOMIC DNA]</scope>
</reference>
<evidence type="ECO:0000313" key="1">
    <source>
        <dbReference type="EMBL" id="QPX62398.1"/>
    </source>
</evidence>
<organism evidence="1 2">
    <name type="scientific">Arthrobacter phage Tbone</name>
    <dbReference type="NCBI Taxonomy" id="2790983"/>
    <lineage>
        <taxon>Viruses</taxon>
        <taxon>Duplodnaviria</taxon>
        <taxon>Heunggongvirae</taxon>
        <taxon>Uroviricota</taxon>
        <taxon>Caudoviricetes</taxon>
        <taxon>Casidaviridae</taxon>
        <taxon>Yangvirus</taxon>
        <taxon>Yangvirus tbone</taxon>
    </lineage>
</organism>
<proteinExistence type="predicted"/>
<keyword evidence="2" id="KW-1185">Reference proteome</keyword>
<evidence type="ECO:0000313" key="2">
    <source>
        <dbReference type="Proteomes" id="UP000596188"/>
    </source>
</evidence>
<accession>A0A7T3N379</accession>
<sequence>MSDPAESLVARVAARYDSGNGEAEALTAQALARLAQRRRHSGKTCERCKEDKPLSAFSIDSRNPDGLRRYCRACRSAAYRAGLV</sequence>
<dbReference type="EMBL" id="MW055910">
    <property type="protein sequence ID" value="QPX62398.1"/>
    <property type="molecule type" value="Genomic_DNA"/>
</dbReference>
<dbReference type="GeneID" id="77954223"/>
<dbReference type="RefSeq" id="YP_010677838.1">
    <property type="nucleotide sequence ID" value="NC_071026.1"/>
</dbReference>
<dbReference type="KEGG" id="vg:77954223"/>
<name>A0A7T3N379_9CAUD</name>
<protein>
    <submittedName>
        <fullName evidence="1">Uncharacterized protein</fullName>
    </submittedName>
</protein>